<reference evidence="5" key="1">
    <citation type="submission" date="2023-07" db="EMBL/GenBank/DDBJ databases">
        <title>A chromosome-level genome assembly of Lolium multiflorum.</title>
        <authorList>
            <person name="Chen Y."/>
            <person name="Copetti D."/>
            <person name="Kolliker R."/>
            <person name="Studer B."/>
        </authorList>
    </citation>
    <scope>NUCLEOTIDE SEQUENCE</scope>
    <source>
        <strain evidence="5">02402/16</strain>
        <tissue evidence="5">Leaf</tissue>
    </source>
</reference>
<keyword evidence="2" id="KW-0677">Repeat</keyword>
<dbReference type="InterPro" id="IPR002219">
    <property type="entry name" value="PKC_DAG/PE"/>
</dbReference>
<evidence type="ECO:0000259" key="4">
    <source>
        <dbReference type="PROSITE" id="PS50081"/>
    </source>
</evidence>
<feature type="domain" description="Phorbol-ester/DAG-type" evidence="4">
    <location>
        <begin position="120"/>
        <end position="165"/>
    </location>
</feature>
<proteinExistence type="predicted"/>
<evidence type="ECO:0000313" key="6">
    <source>
        <dbReference type="Proteomes" id="UP001231189"/>
    </source>
</evidence>
<dbReference type="PROSITE" id="PS50081">
    <property type="entry name" value="ZF_DAG_PE_2"/>
    <property type="match status" value="1"/>
</dbReference>
<keyword evidence="1" id="KW-0479">Metal-binding</keyword>
<accession>A0AAD8QL45</accession>
<organism evidence="5 6">
    <name type="scientific">Lolium multiflorum</name>
    <name type="common">Italian ryegrass</name>
    <name type="synonym">Lolium perenne subsp. multiflorum</name>
    <dbReference type="NCBI Taxonomy" id="4521"/>
    <lineage>
        <taxon>Eukaryota</taxon>
        <taxon>Viridiplantae</taxon>
        <taxon>Streptophyta</taxon>
        <taxon>Embryophyta</taxon>
        <taxon>Tracheophyta</taxon>
        <taxon>Spermatophyta</taxon>
        <taxon>Magnoliopsida</taxon>
        <taxon>Liliopsida</taxon>
        <taxon>Poales</taxon>
        <taxon>Poaceae</taxon>
        <taxon>BOP clade</taxon>
        <taxon>Pooideae</taxon>
        <taxon>Poodae</taxon>
        <taxon>Poeae</taxon>
        <taxon>Poeae Chloroplast Group 2 (Poeae type)</taxon>
        <taxon>Loliodinae</taxon>
        <taxon>Loliinae</taxon>
        <taxon>Lolium</taxon>
    </lineage>
</organism>
<dbReference type="PANTHER" id="PTHR47841:SF16">
    <property type="entry name" value="DC1 DOMAIN-CONTAINING PROTEIN"/>
    <property type="match status" value="1"/>
</dbReference>
<name>A0AAD8QL45_LOLMU</name>
<sequence>MSKEIRHIAHWKHPLVLRDTGGSFRCDGCSCLGVGSHFRCDLCDFDLHEFCATCPPAATFAFHGQHQLTFERSGLGDRATCDLCEQSIQGMHYSCRPCDVCVHPICSQLSATAPSPMHTAHTFVLAVGAPVPCTLCGTSCYGRYQCVPCNINLHPRCLLGTDVDARKDAAGPAFDESISPILLPTWQGHYAGASAMIRMGHSMADLA</sequence>
<comment type="caution">
    <text evidence="5">The sequence shown here is derived from an EMBL/GenBank/DDBJ whole genome shotgun (WGS) entry which is preliminary data.</text>
</comment>
<dbReference type="InterPro" id="IPR004146">
    <property type="entry name" value="DC1"/>
</dbReference>
<dbReference type="PANTHER" id="PTHR47841">
    <property type="entry name" value="DIACYLGLYCEROL KINASE THETA-LIKE-RELATED"/>
    <property type="match status" value="1"/>
</dbReference>
<dbReference type="AlphaFoldDB" id="A0AAD8QL45"/>
<dbReference type="SUPFAM" id="SSF57889">
    <property type="entry name" value="Cysteine-rich domain"/>
    <property type="match status" value="2"/>
</dbReference>
<evidence type="ECO:0000313" key="5">
    <source>
        <dbReference type="EMBL" id="KAK1603104.1"/>
    </source>
</evidence>
<evidence type="ECO:0000256" key="3">
    <source>
        <dbReference type="ARBA" id="ARBA00022833"/>
    </source>
</evidence>
<evidence type="ECO:0000256" key="1">
    <source>
        <dbReference type="ARBA" id="ARBA00022723"/>
    </source>
</evidence>
<dbReference type="GO" id="GO:0046872">
    <property type="term" value="F:metal ion binding"/>
    <property type="evidence" value="ECO:0007669"/>
    <property type="project" value="UniProtKB-KW"/>
</dbReference>
<gene>
    <name evidence="5" type="ORF">QYE76_037234</name>
</gene>
<dbReference type="EMBL" id="JAUUTY010000123">
    <property type="protein sequence ID" value="KAK1603104.1"/>
    <property type="molecule type" value="Genomic_DNA"/>
</dbReference>
<dbReference type="Pfam" id="PF03107">
    <property type="entry name" value="C1_2"/>
    <property type="match status" value="2"/>
</dbReference>
<dbReference type="InterPro" id="IPR046349">
    <property type="entry name" value="C1-like_sf"/>
</dbReference>
<dbReference type="Proteomes" id="UP001231189">
    <property type="component" value="Unassembled WGS sequence"/>
</dbReference>
<keyword evidence="3" id="KW-0862">Zinc</keyword>
<keyword evidence="6" id="KW-1185">Reference proteome</keyword>
<protein>
    <recommendedName>
        <fullName evidence="4">Phorbol-ester/DAG-type domain-containing protein</fullName>
    </recommendedName>
</protein>
<evidence type="ECO:0000256" key="2">
    <source>
        <dbReference type="ARBA" id="ARBA00022737"/>
    </source>
</evidence>